<dbReference type="Proteomes" id="UP000093819">
    <property type="component" value="Unassembled WGS sequence"/>
</dbReference>
<dbReference type="Pfam" id="PF00171">
    <property type="entry name" value="Aldedh"/>
    <property type="match status" value="1"/>
</dbReference>
<dbReference type="Gene3D" id="3.40.605.10">
    <property type="entry name" value="Aldehyde Dehydrogenase, Chain A, domain 1"/>
    <property type="match status" value="1"/>
</dbReference>
<dbReference type="PROSITE" id="PS00687">
    <property type="entry name" value="ALDEHYDE_DEHYDR_GLU"/>
    <property type="match status" value="1"/>
</dbReference>
<evidence type="ECO:0000313" key="9">
    <source>
        <dbReference type="Proteomes" id="UP000093819"/>
    </source>
</evidence>
<dbReference type="OrthoDB" id="6882680at2"/>
<gene>
    <name evidence="8" type="ORF">A5635_22125</name>
</gene>
<evidence type="ECO:0000256" key="5">
    <source>
        <dbReference type="PROSITE-ProRule" id="PRU10007"/>
    </source>
</evidence>
<dbReference type="InterPro" id="IPR029510">
    <property type="entry name" value="Ald_DH_CS_GLU"/>
</dbReference>
<evidence type="ECO:0000256" key="1">
    <source>
        <dbReference type="ARBA" id="ARBA00009986"/>
    </source>
</evidence>
<dbReference type="PANTHER" id="PTHR42804:SF1">
    <property type="entry name" value="ALDEHYDE DEHYDROGENASE-RELATED"/>
    <property type="match status" value="1"/>
</dbReference>
<keyword evidence="2 6" id="KW-0560">Oxidoreductase</keyword>
<proteinExistence type="inferred from homology"/>
<accession>A0A1A3NMY6</accession>
<feature type="domain" description="Aldehyde dehydrogenase" evidence="7">
    <location>
        <begin position="20"/>
        <end position="489"/>
    </location>
</feature>
<dbReference type="GO" id="GO:0004029">
    <property type="term" value="F:aldehyde dehydrogenase (NAD+) activity"/>
    <property type="evidence" value="ECO:0007669"/>
    <property type="project" value="UniProtKB-EC"/>
</dbReference>
<evidence type="ECO:0000259" key="7">
    <source>
        <dbReference type="Pfam" id="PF00171"/>
    </source>
</evidence>
<dbReference type="RefSeq" id="WP_065035612.1">
    <property type="nucleotide sequence ID" value="NZ_LZLR01000094.1"/>
</dbReference>
<dbReference type="EMBL" id="LZLR01000094">
    <property type="protein sequence ID" value="OBK22439.1"/>
    <property type="molecule type" value="Genomic_DNA"/>
</dbReference>
<comment type="caution">
    <text evidence="8">The sequence shown here is derived from an EMBL/GenBank/DDBJ whole genome shotgun (WGS) entry which is preliminary data.</text>
</comment>
<comment type="catalytic activity">
    <reaction evidence="4">
        <text>an aldehyde + NAD(+) + H2O = a carboxylate + NADH + 2 H(+)</text>
        <dbReference type="Rhea" id="RHEA:16185"/>
        <dbReference type="ChEBI" id="CHEBI:15377"/>
        <dbReference type="ChEBI" id="CHEBI:15378"/>
        <dbReference type="ChEBI" id="CHEBI:17478"/>
        <dbReference type="ChEBI" id="CHEBI:29067"/>
        <dbReference type="ChEBI" id="CHEBI:57540"/>
        <dbReference type="ChEBI" id="CHEBI:57945"/>
        <dbReference type="EC" id="1.2.1.3"/>
    </reaction>
</comment>
<dbReference type="EC" id="1.2.1.3" evidence="3"/>
<dbReference type="CDD" id="cd07089">
    <property type="entry name" value="ALDH_CddD-AldA-like"/>
    <property type="match status" value="1"/>
</dbReference>
<evidence type="ECO:0000256" key="4">
    <source>
        <dbReference type="ARBA" id="ARBA00049194"/>
    </source>
</evidence>
<dbReference type="PROSITE" id="PS00070">
    <property type="entry name" value="ALDEHYDE_DEHYDR_CYS"/>
    <property type="match status" value="1"/>
</dbReference>
<sequence length="494" mass="52580">MTEATTVTFESKMVIDGKLVDGESGTFANINPANEDVLGGVADASKADMNRAIDAARRSFDETDWSTNRALRKRCLLQLHDAIQSELDELREELILEVGAPRAVTHGPQLDAPLEDGLKFPARLIDAFDWEIDLGDAVVSLTGVNSARRVWHEPVGVVGAIVPWNFPFEVTINKLGQALATGNTVVLKPAPDTPFNATRLGRLITEKTDIPAGVVNVVTASDHLVGEELTLSPKVDMISFTGSTAVGQRIMEKGAATMKRLFLELGGKSATIVLDDADFATACLIGIGPLMHAGQACAAPTRILLPRSRYAEGVAILQGIYENIHPGDPQDPGTICGPVISAKQQQRILGYIGKGVDEGATMLVGSTEPPKAFDKGFWVSPTLFTDVDNAMTIAQEEIFGPVLAAIPYDDEDDAVRIANDSAYGLAGMVMSGSTERALAVARRLRAGFIGLNGTAGYGADMPFGGYKHSGVGRQNGLAGFRQYTEIKSVAYPAN</sequence>
<evidence type="ECO:0000256" key="2">
    <source>
        <dbReference type="ARBA" id="ARBA00023002"/>
    </source>
</evidence>
<dbReference type="InterPro" id="IPR016160">
    <property type="entry name" value="Ald_DH_CS_CYS"/>
</dbReference>
<dbReference type="InterPro" id="IPR016162">
    <property type="entry name" value="Ald_DH_N"/>
</dbReference>
<evidence type="ECO:0000256" key="3">
    <source>
        <dbReference type="ARBA" id="ARBA00024226"/>
    </source>
</evidence>
<dbReference type="InterPro" id="IPR015590">
    <property type="entry name" value="Aldehyde_DH_dom"/>
</dbReference>
<feature type="active site" evidence="5">
    <location>
        <position position="264"/>
    </location>
</feature>
<dbReference type="AlphaFoldDB" id="A0A1A3NMY6"/>
<protein>
    <recommendedName>
        <fullName evidence="3">aldehyde dehydrogenase (NAD(+))</fullName>
        <ecNumber evidence="3">1.2.1.3</ecNumber>
    </recommendedName>
</protein>
<comment type="similarity">
    <text evidence="1 6">Belongs to the aldehyde dehydrogenase family.</text>
</comment>
<dbReference type="Gene3D" id="3.40.309.10">
    <property type="entry name" value="Aldehyde Dehydrogenase, Chain A, domain 2"/>
    <property type="match status" value="1"/>
</dbReference>
<dbReference type="SUPFAM" id="SSF53720">
    <property type="entry name" value="ALDH-like"/>
    <property type="match status" value="1"/>
</dbReference>
<dbReference type="PANTHER" id="PTHR42804">
    <property type="entry name" value="ALDEHYDE DEHYDROGENASE"/>
    <property type="match status" value="1"/>
</dbReference>
<dbReference type="InterPro" id="IPR016163">
    <property type="entry name" value="Ald_DH_C"/>
</dbReference>
<dbReference type="InterPro" id="IPR016161">
    <property type="entry name" value="Ald_DH/histidinol_DH"/>
</dbReference>
<reference evidence="8 9" key="1">
    <citation type="submission" date="2016-06" db="EMBL/GenBank/DDBJ databases">
        <authorList>
            <person name="Kjaerup R.B."/>
            <person name="Dalgaard T.S."/>
            <person name="Juul-Madsen H.R."/>
        </authorList>
    </citation>
    <scope>NUCLEOTIDE SEQUENCE [LARGE SCALE GENOMIC DNA]</scope>
    <source>
        <strain evidence="8 9">1245335.1</strain>
    </source>
</reference>
<name>A0A1A3NMY6_MYCAS</name>
<evidence type="ECO:0000256" key="6">
    <source>
        <dbReference type="RuleBase" id="RU003345"/>
    </source>
</evidence>
<dbReference type="FunFam" id="3.40.605.10:FF:000007">
    <property type="entry name" value="NAD/NADP-dependent betaine aldehyde dehydrogenase"/>
    <property type="match status" value="1"/>
</dbReference>
<evidence type="ECO:0000313" key="8">
    <source>
        <dbReference type="EMBL" id="OBK22439.1"/>
    </source>
</evidence>
<organism evidence="8 9">
    <name type="scientific">Mycobacterium asiaticum</name>
    <dbReference type="NCBI Taxonomy" id="1790"/>
    <lineage>
        <taxon>Bacteria</taxon>
        <taxon>Bacillati</taxon>
        <taxon>Actinomycetota</taxon>
        <taxon>Actinomycetes</taxon>
        <taxon>Mycobacteriales</taxon>
        <taxon>Mycobacteriaceae</taxon>
        <taxon>Mycobacterium</taxon>
    </lineage>
</organism>